<reference evidence="8 9" key="2">
    <citation type="journal article" date="2010" name="Nucleic Acids Res.">
        <title>BeetleBase in 2010: revisions to provide comprehensive genomic information for Tribolium castaneum.</title>
        <authorList>
            <person name="Kim H.S."/>
            <person name="Murphy T."/>
            <person name="Xia J."/>
            <person name="Caragea D."/>
            <person name="Park Y."/>
            <person name="Beeman R.W."/>
            <person name="Lorenzen M.D."/>
            <person name="Butcher S."/>
            <person name="Manak J.R."/>
            <person name="Brown S.J."/>
        </authorList>
    </citation>
    <scope>GENOME REANNOTATION</scope>
    <source>
        <strain evidence="8 9">Georgia GA2</strain>
    </source>
</reference>
<dbReference type="InterPro" id="IPR019136">
    <property type="entry name" value="TF_IIIC_su-5_HTH"/>
</dbReference>
<comment type="subcellular location">
    <subcellularLocation>
        <location evidence="1">Nucleus</location>
    </subcellularLocation>
</comment>
<evidence type="ECO:0000313" key="8">
    <source>
        <dbReference type="EMBL" id="EFA03073.1"/>
    </source>
</evidence>
<sequence length="616" mass="71124">MDAETINVSKPFEIESQLDLKKDDRNTNSAVKHKKQSENEALYQTQYENTLDPDCILQINKRLIRVEYPGEVKNVNKALETLGGIEHIETSVADHGRKLELHFHPENKYNKGCVADKDFKPGILIKVKKKFLQPEPPSDDISYDVEGVSVINFSFNRLCDFQYLPLVSKEHETKSSKTEYIYEKIVPHELPTSEWLESEEAQNMEQFLLPVQFSPYDSSQKKLNVESDKNDPKLKLKGLTCAESKVSSKEQKNVCRIFGKNRQQTSIFVTFQDKEIPTGPLESALKLLKHRNLEERIERVKQLFEERPIWTKAAIRYNTGLSDEHSKIILPVVAYYFSNGPWRISWVKFGYDPRKDPKARIYQTLDYRIRTAESTKLKVTAKRNYAGKTSDFLGSTNVKKISLKHDMSAKPKMELDERYYVLRPLTIPPARQMFYQLCDLILPQIQEKISRLPKCSGGYCDSKNGWLPDNFIRDCRKIVNDHVLEAVQRELLEDKKFLQEKTSKEKERKKESGSNLDYYNQMLSNIKKGIYKNVGLQPAYVPKDFDPGPSSELISLSSDEENELTVGEIIQSSIPEKVDEGEEEEQSISESSDEAEIDMEAVQEINEMISQFNVKM</sequence>
<dbReference type="GO" id="GO:0003677">
    <property type="term" value="F:DNA binding"/>
    <property type="evidence" value="ECO:0007669"/>
    <property type="project" value="UniProtKB-KW"/>
</dbReference>
<dbReference type="GO" id="GO:0000127">
    <property type="term" value="C:transcription factor TFIIIC complex"/>
    <property type="evidence" value="ECO:0000318"/>
    <property type="project" value="GO_Central"/>
</dbReference>
<feature type="compositionally biased region" description="Acidic residues" evidence="5">
    <location>
        <begin position="579"/>
        <end position="597"/>
    </location>
</feature>
<evidence type="ECO:0000313" key="9">
    <source>
        <dbReference type="Proteomes" id="UP000007266"/>
    </source>
</evidence>
<organism evidence="8 9">
    <name type="scientific">Tribolium castaneum</name>
    <name type="common">Red flour beetle</name>
    <dbReference type="NCBI Taxonomy" id="7070"/>
    <lineage>
        <taxon>Eukaryota</taxon>
        <taxon>Metazoa</taxon>
        <taxon>Ecdysozoa</taxon>
        <taxon>Arthropoda</taxon>
        <taxon>Hexapoda</taxon>
        <taxon>Insecta</taxon>
        <taxon>Pterygota</taxon>
        <taxon>Neoptera</taxon>
        <taxon>Endopterygota</taxon>
        <taxon>Coleoptera</taxon>
        <taxon>Polyphaga</taxon>
        <taxon>Cucujiformia</taxon>
        <taxon>Tenebrionidae</taxon>
        <taxon>Tenebrionidae incertae sedis</taxon>
        <taxon>Tribolium</taxon>
    </lineage>
</organism>
<evidence type="ECO:0000256" key="5">
    <source>
        <dbReference type="SAM" id="MobiDB-lite"/>
    </source>
</evidence>
<dbReference type="Gene3D" id="3.30.200.160">
    <property type="entry name" value="TFIIIC, subcomplex tauA, subunit Sfc1, barrel domain"/>
    <property type="match status" value="1"/>
</dbReference>
<dbReference type="STRING" id="7070.D6WN73"/>
<feature type="domain" description="Transcription factor IIIC subunit 5 HTH" evidence="6">
    <location>
        <begin position="207"/>
        <end position="368"/>
    </location>
</feature>
<evidence type="ECO:0000256" key="4">
    <source>
        <dbReference type="ARBA" id="ARBA00023242"/>
    </source>
</evidence>
<dbReference type="GO" id="GO:0005634">
    <property type="term" value="C:nucleus"/>
    <property type="evidence" value="ECO:0007669"/>
    <property type="project" value="UniProtKB-SubCell"/>
</dbReference>
<keyword evidence="4" id="KW-0539">Nucleus</keyword>
<evidence type="ECO:0000259" key="6">
    <source>
        <dbReference type="Pfam" id="PF09734"/>
    </source>
</evidence>
<accession>D6WN73</accession>
<dbReference type="FunCoup" id="D6WN73">
    <property type="interactions" value="505"/>
</dbReference>
<dbReference type="KEGG" id="tca:100142203"/>
<dbReference type="Pfam" id="PF09734">
    <property type="entry name" value="Tau95"/>
    <property type="match status" value="1"/>
</dbReference>
<dbReference type="Proteomes" id="UP000007266">
    <property type="component" value="Linkage group 5"/>
</dbReference>
<dbReference type="EMBL" id="KQ971342">
    <property type="protein sequence ID" value="EFA03073.1"/>
    <property type="molecule type" value="Genomic_DNA"/>
</dbReference>
<proteinExistence type="predicted"/>
<dbReference type="InterPro" id="IPR041499">
    <property type="entry name" value="Tfc1/Sfc1_N"/>
</dbReference>
<dbReference type="PhylomeDB" id="D6WN73"/>
<dbReference type="PANTHER" id="PTHR13230">
    <property type="entry name" value="GENERAL TRANSCRIPTION FACTOR IIIC, POLYPEPTIDE 5"/>
    <property type="match status" value="1"/>
</dbReference>
<evidence type="ECO:0000256" key="2">
    <source>
        <dbReference type="ARBA" id="ARBA00023125"/>
    </source>
</evidence>
<dbReference type="FunFam" id="3.30.200.160:FF:000002">
    <property type="entry name" value="Transcription factor IIIC, subunit 5"/>
    <property type="match status" value="1"/>
</dbReference>
<dbReference type="InterPro" id="IPR040454">
    <property type="entry name" value="TF_IIIC_Tfc1/Sfc1"/>
</dbReference>
<feature type="domain" description="Transcription factor IIIC subunit Tfc1/Sfc1 triple barrel" evidence="7">
    <location>
        <begin position="65"/>
        <end position="164"/>
    </location>
</feature>
<reference evidence="8 9" key="1">
    <citation type="journal article" date="2008" name="Nature">
        <title>The genome of the model beetle and pest Tribolium castaneum.</title>
        <authorList>
            <consortium name="Tribolium Genome Sequencing Consortium"/>
            <person name="Richards S."/>
            <person name="Gibbs R.A."/>
            <person name="Weinstock G.M."/>
            <person name="Brown S.J."/>
            <person name="Denell R."/>
            <person name="Beeman R.W."/>
            <person name="Gibbs R."/>
            <person name="Beeman R.W."/>
            <person name="Brown S.J."/>
            <person name="Bucher G."/>
            <person name="Friedrich M."/>
            <person name="Grimmelikhuijzen C.J."/>
            <person name="Klingler M."/>
            <person name="Lorenzen M."/>
            <person name="Richards S."/>
            <person name="Roth S."/>
            <person name="Schroder R."/>
            <person name="Tautz D."/>
            <person name="Zdobnov E.M."/>
            <person name="Muzny D."/>
            <person name="Gibbs R.A."/>
            <person name="Weinstock G.M."/>
            <person name="Attaway T."/>
            <person name="Bell S."/>
            <person name="Buhay C.J."/>
            <person name="Chandrabose M.N."/>
            <person name="Chavez D."/>
            <person name="Clerk-Blankenburg K.P."/>
            <person name="Cree A."/>
            <person name="Dao M."/>
            <person name="Davis C."/>
            <person name="Chacko J."/>
            <person name="Dinh H."/>
            <person name="Dugan-Rocha S."/>
            <person name="Fowler G."/>
            <person name="Garner T.T."/>
            <person name="Garnes J."/>
            <person name="Gnirke A."/>
            <person name="Hawes A."/>
            <person name="Hernandez J."/>
            <person name="Hines S."/>
            <person name="Holder M."/>
            <person name="Hume J."/>
            <person name="Jhangiani S.N."/>
            <person name="Joshi V."/>
            <person name="Khan Z.M."/>
            <person name="Jackson L."/>
            <person name="Kovar C."/>
            <person name="Kowis A."/>
            <person name="Lee S."/>
            <person name="Lewis L.R."/>
            <person name="Margolis J."/>
            <person name="Morgan M."/>
            <person name="Nazareth L.V."/>
            <person name="Nguyen N."/>
            <person name="Okwuonu G."/>
            <person name="Parker D."/>
            <person name="Richards S."/>
            <person name="Ruiz S.J."/>
            <person name="Santibanez J."/>
            <person name="Savard J."/>
            <person name="Scherer S.E."/>
            <person name="Schneider B."/>
            <person name="Sodergren E."/>
            <person name="Tautz D."/>
            <person name="Vattahil S."/>
            <person name="Villasana D."/>
            <person name="White C.S."/>
            <person name="Wright R."/>
            <person name="Park Y."/>
            <person name="Beeman R.W."/>
            <person name="Lord J."/>
            <person name="Oppert B."/>
            <person name="Lorenzen M."/>
            <person name="Brown S."/>
            <person name="Wang L."/>
            <person name="Savard J."/>
            <person name="Tautz D."/>
            <person name="Richards S."/>
            <person name="Weinstock G."/>
            <person name="Gibbs R.A."/>
            <person name="Liu Y."/>
            <person name="Worley K."/>
            <person name="Weinstock G."/>
            <person name="Elsik C.G."/>
            <person name="Reese J.T."/>
            <person name="Elhaik E."/>
            <person name="Landan G."/>
            <person name="Graur D."/>
            <person name="Arensburger P."/>
            <person name="Atkinson P."/>
            <person name="Beeman R.W."/>
            <person name="Beidler J."/>
            <person name="Brown S.J."/>
            <person name="Demuth J.P."/>
            <person name="Drury D.W."/>
            <person name="Du Y.Z."/>
            <person name="Fujiwara H."/>
            <person name="Lorenzen M."/>
            <person name="Maselli V."/>
            <person name="Osanai M."/>
            <person name="Park Y."/>
            <person name="Robertson H.M."/>
            <person name="Tu Z."/>
            <person name="Wang J.J."/>
            <person name="Wang S."/>
            <person name="Richards S."/>
            <person name="Song H."/>
            <person name="Zhang L."/>
            <person name="Sodergren E."/>
            <person name="Werner D."/>
            <person name="Stanke M."/>
            <person name="Morgenstern B."/>
            <person name="Solovyev V."/>
            <person name="Kosarev P."/>
            <person name="Brown G."/>
            <person name="Chen H.C."/>
            <person name="Ermolaeva O."/>
            <person name="Hlavina W."/>
            <person name="Kapustin Y."/>
            <person name="Kiryutin B."/>
            <person name="Kitts P."/>
            <person name="Maglott D."/>
            <person name="Pruitt K."/>
            <person name="Sapojnikov V."/>
            <person name="Souvorov A."/>
            <person name="Mackey A.J."/>
            <person name="Waterhouse R.M."/>
            <person name="Wyder S."/>
            <person name="Zdobnov E.M."/>
            <person name="Zdobnov E.M."/>
            <person name="Wyder S."/>
            <person name="Kriventseva E.V."/>
            <person name="Kadowaki T."/>
            <person name="Bork P."/>
            <person name="Aranda M."/>
            <person name="Bao R."/>
            <person name="Beermann A."/>
            <person name="Berns N."/>
            <person name="Bolognesi R."/>
            <person name="Bonneton F."/>
            <person name="Bopp D."/>
            <person name="Brown S.J."/>
            <person name="Bucher G."/>
            <person name="Butts T."/>
            <person name="Chaumot A."/>
            <person name="Denell R.E."/>
            <person name="Ferrier D.E."/>
            <person name="Friedrich M."/>
            <person name="Gordon C.M."/>
            <person name="Jindra M."/>
            <person name="Klingler M."/>
            <person name="Lan Q."/>
            <person name="Lattorff H.M."/>
            <person name="Laudet V."/>
            <person name="von Levetsow C."/>
            <person name="Liu Z."/>
            <person name="Lutz R."/>
            <person name="Lynch J.A."/>
            <person name="da Fonseca R.N."/>
            <person name="Posnien N."/>
            <person name="Reuter R."/>
            <person name="Roth S."/>
            <person name="Savard J."/>
            <person name="Schinko J.B."/>
            <person name="Schmitt C."/>
            <person name="Schoppmeier M."/>
            <person name="Schroder R."/>
            <person name="Shippy T.D."/>
            <person name="Simonnet F."/>
            <person name="Marques-Souza H."/>
            <person name="Tautz D."/>
            <person name="Tomoyasu Y."/>
            <person name="Trauner J."/>
            <person name="Van der Zee M."/>
            <person name="Vervoort M."/>
            <person name="Wittkopp N."/>
            <person name="Wimmer E.A."/>
            <person name="Yang X."/>
            <person name="Jones A.K."/>
            <person name="Sattelle D.B."/>
            <person name="Ebert P.R."/>
            <person name="Nelson D."/>
            <person name="Scott J.G."/>
            <person name="Beeman R.W."/>
            <person name="Muthukrishnan S."/>
            <person name="Kramer K.J."/>
            <person name="Arakane Y."/>
            <person name="Beeman R.W."/>
            <person name="Zhu Q."/>
            <person name="Hogenkamp D."/>
            <person name="Dixit R."/>
            <person name="Oppert B."/>
            <person name="Jiang H."/>
            <person name="Zou Z."/>
            <person name="Marshall J."/>
            <person name="Elpidina E."/>
            <person name="Vinokurov K."/>
            <person name="Oppert C."/>
            <person name="Zou Z."/>
            <person name="Evans J."/>
            <person name="Lu Z."/>
            <person name="Zhao P."/>
            <person name="Sumathipala N."/>
            <person name="Altincicek B."/>
            <person name="Vilcinskas A."/>
            <person name="Williams M."/>
            <person name="Hultmark D."/>
            <person name="Hetru C."/>
            <person name="Jiang H."/>
            <person name="Grimmelikhuijzen C.J."/>
            <person name="Hauser F."/>
            <person name="Cazzamali G."/>
            <person name="Williamson M."/>
            <person name="Park Y."/>
            <person name="Li B."/>
            <person name="Tanaka Y."/>
            <person name="Predel R."/>
            <person name="Neupert S."/>
            <person name="Schachtner J."/>
            <person name="Verleyen P."/>
            <person name="Raible F."/>
            <person name="Bork P."/>
            <person name="Friedrich M."/>
            <person name="Walden K.K."/>
            <person name="Robertson H.M."/>
            <person name="Angeli S."/>
            <person name="Foret S."/>
            <person name="Bucher G."/>
            <person name="Schuetz S."/>
            <person name="Maleszka R."/>
            <person name="Wimmer E.A."/>
            <person name="Beeman R.W."/>
            <person name="Lorenzen M."/>
            <person name="Tomoyasu Y."/>
            <person name="Miller S.C."/>
            <person name="Grossmann D."/>
            <person name="Bucher G."/>
        </authorList>
    </citation>
    <scope>NUCLEOTIDE SEQUENCE [LARGE SCALE GENOMIC DNA]</scope>
    <source>
        <strain evidence="8 9">Georgia GA2</strain>
    </source>
</reference>
<evidence type="ECO:0000256" key="1">
    <source>
        <dbReference type="ARBA" id="ARBA00004123"/>
    </source>
</evidence>
<evidence type="ECO:0000256" key="3">
    <source>
        <dbReference type="ARBA" id="ARBA00023163"/>
    </source>
</evidence>
<dbReference type="HOGENOM" id="CLU_026463_0_0_1"/>
<dbReference type="eggNOG" id="KOG2473">
    <property type="taxonomic scope" value="Eukaryota"/>
</dbReference>
<name>D6WN73_TRICA</name>
<dbReference type="OrthoDB" id="5598268at2759"/>
<keyword evidence="9" id="KW-1185">Reference proteome</keyword>
<dbReference type="Pfam" id="PF17682">
    <property type="entry name" value="Tau95_N"/>
    <property type="match status" value="1"/>
</dbReference>
<evidence type="ECO:0000259" key="7">
    <source>
        <dbReference type="Pfam" id="PF17682"/>
    </source>
</evidence>
<gene>
    <name evidence="8" type="primary">AUGUSTUS-3.0.2_10945</name>
    <name evidence="8" type="ORF">TcasGA2_TC010945</name>
</gene>
<feature type="region of interest" description="Disordered" evidence="5">
    <location>
        <begin position="558"/>
        <end position="597"/>
    </location>
</feature>
<dbReference type="GO" id="GO:0006384">
    <property type="term" value="P:transcription initiation at RNA polymerase III promoter"/>
    <property type="evidence" value="ECO:0007669"/>
    <property type="project" value="InterPro"/>
</dbReference>
<keyword evidence="3" id="KW-0804">Transcription</keyword>
<dbReference type="OMA" id="KRNYSEY"/>
<dbReference type="InParanoid" id="D6WN73"/>
<dbReference type="InterPro" id="IPR042536">
    <property type="entry name" value="TFIIIC_tauA_Sfc1"/>
</dbReference>
<dbReference type="AlphaFoldDB" id="D6WN73"/>
<protein>
    <submittedName>
        <fullName evidence="8">General transcription factor 3C polypeptide 5-like Protein</fullName>
    </submittedName>
</protein>
<keyword evidence="2" id="KW-0238">DNA-binding</keyword>
<dbReference type="PANTHER" id="PTHR13230:SF5">
    <property type="entry name" value="GENERAL TRANSCRIPTION FACTOR 3C POLYPEPTIDE 5"/>
    <property type="match status" value="1"/>
</dbReference>